<feature type="transmembrane region" description="Helical" evidence="1">
    <location>
        <begin position="1825"/>
        <end position="1852"/>
    </location>
</feature>
<organism evidence="2 3">
    <name type="scientific">Paragonimus westermani</name>
    <dbReference type="NCBI Taxonomy" id="34504"/>
    <lineage>
        <taxon>Eukaryota</taxon>
        <taxon>Metazoa</taxon>
        <taxon>Spiralia</taxon>
        <taxon>Lophotrochozoa</taxon>
        <taxon>Platyhelminthes</taxon>
        <taxon>Trematoda</taxon>
        <taxon>Digenea</taxon>
        <taxon>Plagiorchiida</taxon>
        <taxon>Troglotremata</taxon>
        <taxon>Troglotrematidae</taxon>
        <taxon>Paragonimus</taxon>
    </lineage>
</organism>
<evidence type="ECO:0008006" key="4">
    <source>
        <dbReference type="Google" id="ProtNLM"/>
    </source>
</evidence>
<comment type="caution">
    <text evidence="2">The sequence shown here is derived from an EMBL/GenBank/DDBJ whole genome shotgun (WGS) entry which is preliminary data.</text>
</comment>
<dbReference type="Proteomes" id="UP000699462">
    <property type="component" value="Unassembled WGS sequence"/>
</dbReference>
<accession>A0A8T0DS80</accession>
<keyword evidence="1" id="KW-0812">Transmembrane</keyword>
<dbReference type="EMBL" id="JTDF01001121">
    <property type="protein sequence ID" value="KAF8570460.1"/>
    <property type="molecule type" value="Genomic_DNA"/>
</dbReference>
<gene>
    <name evidence="2" type="ORF">P879_00241</name>
</gene>
<keyword evidence="3" id="KW-1185">Reference proteome</keyword>
<dbReference type="OrthoDB" id="6250419at2759"/>
<evidence type="ECO:0000313" key="2">
    <source>
        <dbReference type="EMBL" id="KAF8570460.1"/>
    </source>
</evidence>
<name>A0A8T0DS80_9TREM</name>
<keyword evidence="1" id="KW-0472">Membrane</keyword>
<evidence type="ECO:0000313" key="3">
    <source>
        <dbReference type="Proteomes" id="UP000699462"/>
    </source>
</evidence>
<keyword evidence="1" id="KW-1133">Transmembrane helix</keyword>
<sequence length="1897" mass="215488">MQPEKWDDTCFADRNVTNVSPMERLLISWQSQEKHEYFMEQANQKCSHQTNEFARRLAQLSSDLSEIFMFLQKDIQLERNTLMYTVAELILCFFFTSGSSFQHRSRQLIKLWDSLTQLRIEWTALFWDGRSVDSLGRFIQPNPLLHLSYDTHMELLSQTCLIANDRLGQLAKQSREQLTSFKPPLHLITSLTSEVHQLSDRLTRIAPGQSIFPGQSSCIEHSRLIDMTNLNVIVRQVTLDLEWWREVTHLDLVHLLRQLRMLREVNNVFWITQEQNPDNIKLDKRISKLQSDVRQILLQGNSRAKHMAFCRNDLLYLNNHLRSFHLRAGHFCCPSDLPLTKYHSEMSDEMKTSLIHTICSSLQNGLKLQIVCTLARWHHRMCYPQPQTGQCNLLGDYLRAHVHQLVTVLKTIQLSIRLTTQTLDDFRNLDERTQAWLESWEHTLNEGHMSRDGLESVLPEFNRKLEKFLCQHGANSPLAVCTNKIVPADAFRSTCTDICDRSFWTGTLSNPHAAFEDRPVRTVERAHHMLEQGRRVLTVLEQNKAWLKQAHQLFEILQTQPSSPTEHVNHDGPHILSDLCTELKWLEQRWIGVVWNVSAVDKTHVHGLLTQMNSVRRQGEALYVELGLLDADEAPTDTLDPLTSIVSSPPSAVRNAIQFGFSTPVDAMESSKWSPVAHLKSRDSQVFVIETLSAKHSLDYCIRIVKSSYNTNDDFSVKSQYSTSINLRRSDSESIEVQNSTINLLRQLQRDFSKYDSRRWTARSLSCLHPAGPEFKLGSYQIVSPSEISNSLPDLLSATNNSSFASNMGEPHQADAVDPHLFIKPRRQLRRMVSDVLHSSEDLYNRRNARGYLRASQLCTPESHIVTYDLYDMDDDVSGSISSDHQQSDPTGYAEFLLRALKPPVSPRRPLVQITTSDGHRSSSQLNLFVDQSDHDGTSSVSPMRGIESPIIRRPKPRKRNHSLTSEAWLLRNPEGNGTLTIPEKTSPNLEETTLGLTSVAQHVDAPEACVLSETATRLRTQKMILQRGRMSTPKHTTTLSIGANPQMRHELYETVEYNYDLLSLMEQLYIFICVQPVDLTELILYATLPRNHLNVIHKLEAIPPHTHKIHSLSSQEDSVVDGHGNSPTTVDSLETYQPAELPEEEFFEEEVQPLSYDELGNSNCAPIQPVNSSLQSEQPSFADVCQPPSSLQSRTSSPIQSKEALVVDLHATFTPSRMEEPIFCDGFELVDQLNKLRKRALRMTAELSPDSSEEPELLSASCDQLRTFLGQLEAHHFRVHSFPFPCSGHSTDSIQESRLTVTWHQTILATKSWLDALRRAFACSTGIEKLIIEFQQHLNYAESRIRSVLQTPTHPVLSAATNQESDGLIWTDDLAESKSCDENREVESLSRVPTALRLLRVIRFRLSEWYSHLNLLLLNSETTNVLSAIAALNPTENSTELSAIASLSVSTDWLSKLMQLRSRVGTLFDDAERLLTEWSIRDRHTQPTHTDDRGGASVKVTSPTRCFSRSNRFRCNPKVWRGADDRSRRQGPVVAGASVLSNNVNNSIRKPNLETPQSVNYSDTDDNIEELVSVTSRSSASPVSDASEELLNFEQATDTSWTSEGIARSLAPSDNTSCTLSGALHTHSHQTTLLSVPQPIDQSSPLHRPIVTNQLHLTSSRQEAIQIFHRDTNRSQSEEFCSTPSTCKSSPETCTYQQSQTDSYMEESAILLGHNCSGEETALSVIQCSRLHNLQDFTKFYALKRNVSVILRKTASRFLPKRPRLWSVRNVNRGAPNVLEQAGDRISTFPVEQYNEIMHSIHPKHNQGVYDLMGMSRRTQPIQLWLPCFLRTVLFVSLLLAVFCFVIYWPFDGLPTSHERTSCSYRWLSGSWFQESIEVGPTRTLSKSWSHIAPPT</sequence>
<protein>
    <recommendedName>
        <fullName evidence="4">KASH domain-containing protein</fullName>
    </recommendedName>
</protein>
<evidence type="ECO:0000256" key="1">
    <source>
        <dbReference type="SAM" id="Phobius"/>
    </source>
</evidence>
<proteinExistence type="predicted"/>
<reference evidence="2 3" key="1">
    <citation type="submission" date="2019-07" db="EMBL/GenBank/DDBJ databases">
        <title>Annotation for the trematode Paragonimus westermani.</title>
        <authorList>
            <person name="Choi Y.-J."/>
        </authorList>
    </citation>
    <scope>NUCLEOTIDE SEQUENCE [LARGE SCALE GENOMIC DNA]</scope>
    <source>
        <strain evidence="2">180907_Pwestermani</strain>
    </source>
</reference>